<dbReference type="Pfam" id="PF03458">
    <property type="entry name" value="Gly_transporter"/>
    <property type="match status" value="2"/>
</dbReference>
<feature type="transmembrane region" description="Helical" evidence="7">
    <location>
        <begin position="190"/>
        <end position="208"/>
    </location>
</feature>
<feature type="transmembrane region" description="Helical" evidence="7">
    <location>
        <begin position="105"/>
        <end position="126"/>
    </location>
</feature>
<reference evidence="9 10" key="1">
    <citation type="submission" date="2019-10" db="EMBL/GenBank/DDBJ databases">
        <title>Nocardia macrotermitis sp. nov. and Nocardia aurantia sp. nov., isolated from the gut of fungus growing-termite Macrotermes natalensis.</title>
        <authorList>
            <person name="Benndorf R."/>
            <person name="Schwitalla J."/>
            <person name="Martin K."/>
            <person name="De Beer W."/>
            <person name="Kaster A.-K."/>
            <person name="Vollmers J."/>
            <person name="Poulsen M."/>
            <person name="Beemelmanns C."/>
        </authorList>
    </citation>
    <scope>NUCLEOTIDE SEQUENCE [LARGE SCALE GENOMIC DNA]</scope>
    <source>
        <strain evidence="9 10">RB56</strain>
    </source>
</reference>
<proteinExistence type="inferred from homology"/>
<feature type="domain" description="Glycine transporter" evidence="8">
    <location>
        <begin position="108"/>
        <end position="182"/>
    </location>
</feature>
<evidence type="ECO:0000256" key="5">
    <source>
        <dbReference type="ARBA" id="ARBA00022989"/>
    </source>
</evidence>
<keyword evidence="4 7" id="KW-0812">Transmembrane</keyword>
<feature type="transmembrane region" description="Helical" evidence="7">
    <location>
        <begin position="68"/>
        <end position="84"/>
    </location>
</feature>
<feature type="transmembrane region" description="Helical" evidence="7">
    <location>
        <begin position="12"/>
        <end position="29"/>
    </location>
</feature>
<dbReference type="PANTHER" id="PTHR30506">
    <property type="entry name" value="INNER MEMBRANE PROTEIN"/>
    <property type="match status" value="1"/>
</dbReference>
<evidence type="ECO:0000259" key="8">
    <source>
        <dbReference type="Pfam" id="PF03458"/>
    </source>
</evidence>
<dbReference type="OrthoDB" id="9791874at2"/>
<dbReference type="EMBL" id="WEGI01000002">
    <property type="protein sequence ID" value="MQY25459.1"/>
    <property type="molecule type" value="Genomic_DNA"/>
</dbReference>
<comment type="caution">
    <text evidence="9">The sequence shown here is derived from an EMBL/GenBank/DDBJ whole genome shotgun (WGS) entry which is preliminary data.</text>
</comment>
<dbReference type="PANTHER" id="PTHR30506:SF3">
    <property type="entry name" value="UPF0126 INNER MEMBRANE PROTEIN YADS-RELATED"/>
    <property type="match status" value="1"/>
</dbReference>
<comment type="subcellular location">
    <subcellularLocation>
        <location evidence="1">Cell membrane</location>
        <topology evidence="1">Multi-pass membrane protein</topology>
    </subcellularLocation>
</comment>
<evidence type="ECO:0000256" key="6">
    <source>
        <dbReference type="ARBA" id="ARBA00023136"/>
    </source>
</evidence>
<evidence type="ECO:0000313" key="10">
    <source>
        <dbReference type="Proteomes" id="UP000431401"/>
    </source>
</evidence>
<dbReference type="InterPro" id="IPR005115">
    <property type="entry name" value="Gly_transporter"/>
</dbReference>
<protein>
    <recommendedName>
        <fullName evidence="8">Glycine transporter domain-containing protein</fullName>
    </recommendedName>
</protein>
<evidence type="ECO:0000256" key="2">
    <source>
        <dbReference type="ARBA" id="ARBA00008193"/>
    </source>
</evidence>
<keyword evidence="3" id="KW-1003">Cell membrane</keyword>
<sequence length="223" mass="24159">MASAVDVVQQIGDTAGVFAFAVSGALLAVRKDFDVFGIAVLAAATALGGGIVRDLIIGRIPPDAFTDLDYLYVSLLAAALVALWRPPRETGRWYRRTRRLRLTRWLDIADAIGLGLFCVFGTRTAYEHGLGAPSAALLGLVTAVGGGVIRDLLAQRTPMILRHDTDLYALPALFGSVVTAILLHENWYRGWTALPAAAVAIVFRLLALRYHWRAPRARGSLPR</sequence>
<name>A0A7K0DID0_9NOCA</name>
<gene>
    <name evidence="9" type="ORF">NRB56_10160</name>
</gene>
<dbReference type="GO" id="GO:0005886">
    <property type="term" value="C:plasma membrane"/>
    <property type="evidence" value="ECO:0007669"/>
    <property type="project" value="UniProtKB-SubCell"/>
</dbReference>
<keyword evidence="10" id="KW-1185">Reference proteome</keyword>
<dbReference type="Proteomes" id="UP000431401">
    <property type="component" value="Unassembled WGS sequence"/>
</dbReference>
<dbReference type="RefSeq" id="WP_153339582.1">
    <property type="nucleotide sequence ID" value="NZ_WEGI01000002.1"/>
</dbReference>
<keyword evidence="5 7" id="KW-1133">Transmembrane helix</keyword>
<organism evidence="9 10">
    <name type="scientific">Nocardia aurantia</name>
    <dbReference type="NCBI Taxonomy" id="2585199"/>
    <lineage>
        <taxon>Bacteria</taxon>
        <taxon>Bacillati</taxon>
        <taxon>Actinomycetota</taxon>
        <taxon>Actinomycetes</taxon>
        <taxon>Mycobacteriales</taxon>
        <taxon>Nocardiaceae</taxon>
        <taxon>Nocardia</taxon>
    </lineage>
</organism>
<feature type="domain" description="Glycine transporter" evidence="8">
    <location>
        <begin position="12"/>
        <end position="84"/>
    </location>
</feature>
<feature type="transmembrane region" description="Helical" evidence="7">
    <location>
        <begin position="165"/>
        <end position="184"/>
    </location>
</feature>
<comment type="similarity">
    <text evidence="2">Belongs to the UPF0126 family.</text>
</comment>
<accession>A0A7K0DID0</accession>
<feature type="transmembrane region" description="Helical" evidence="7">
    <location>
        <begin position="132"/>
        <end position="153"/>
    </location>
</feature>
<evidence type="ECO:0000313" key="9">
    <source>
        <dbReference type="EMBL" id="MQY25459.1"/>
    </source>
</evidence>
<keyword evidence="6 7" id="KW-0472">Membrane</keyword>
<evidence type="ECO:0000256" key="3">
    <source>
        <dbReference type="ARBA" id="ARBA00022475"/>
    </source>
</evidence>
<evidence type="ECO:0000256" key="1">
    <source>
        <dbReference type="ARBA" id="ARBA00004651"/>
    </source>
</evidence>
<feature type="transmembrane region" description="Helical" evidence="7">
    <location>
        <begin position="36"/>
        <end position="56"/>
    </location>
</feature>
<dbReference type="AlphaFoldDB" id="A0A7K0DID0"/>
<evidence type="ECO:0000256" key="7">
    <source>
        <dbReference type="SAM" id="Phobius"/>
    </source>
</evidence>
<evidence type="ECO:0000256" key="4">
    <source>
        <dbReference type="ARBA" id="ARBA00022692"/>
    </source>
</evidence>